<dbReference type="EMBL" id="ML120397">
    <property type="protein sequence ID" value="RPA98221.1"/>
    <property type="molecule type" value="Genomic_DNA"/>
</dbReference>
<protein>
    <submittedName>
        <fullName evidence="1">Uncharacterized protein</fullName>
    </submittedName>
</protein>
<dbReference type="AlphaFoldDB" id="A0A3N4JN61"/>
<reference evidence="1 2" key="1">
    <citation type="journal article" date="2018" name="Nat. Ecol. Evol.">
        <title>Pezizomycetes genomes reveal the molecular basis of ectomycorrhizal truffle lifestyle.</title>
        <authorList>
            <person name="Murat C."/>
            <person name="Payen T."/>
            <person name="Noel B."/>
            <person name="Kuo A."/>
            <person name="Morin E."/>
            <person name="Chen J."/>
            <person name="Kohler A."/>
            <person name="Krizsan K."/>
            <person name="Balestrini R."/>
            <person name="Da Silva C."/>
            <person name="Montanini B."/>
            <person name="Hainaut M."/>
            <person name="Levati E."/>
            <person name="Barry K.W."/>
            <person name="Belfiori B."/>
            <person name="Cichocki N."/>
            <person name="Clum A."/>
            <person name="Dockter R.B."/>
            <person name="Fauchery L."/>
            <person name="Guy J."/>
            <person name="Iotti M."/>
            <person name="Le Tacon F."/>
            <person name="Lindquist E.A."/>
            <person name="Lipzen A."/>
            <person name="Malagnac F."/>
            <person name="Mello A."/>
            <person name="Molinier V."/>
            <person name="Miyauchi S."/>
            <person name="Poulain J."/>
            <person name="Riccioni C."/>
            <person name="Rubini A."/>
            <person name="Sitrit Y."/>
            <person name="Splivallo R."/>
            <person name="Traeger S."/>
            <person name="Wang M."/>
            <person name="Zifcakova L."/>
            <person name="Wipf D."/>
            <person name="Zambonelli A."/>
            <person name="Paolocci F."/>
            <person name="Nowrousian M."/>
            <person name="Ottonello S."/>
            <person name="Baldrian P."/>
            <person name="Spatafora J.W."/>
            <person name="Henrissat B."/>
            <person name="Nagy L.G."/>
            <person name="Aury J.M."/>
            <person name="Wincker P."/>
            <person name="Grigoriev I.V."/>
            <person name="Bonfante P."/>
            <person name="Martin F.M."/>
        </authorList>
    </citation>
    <scope>NUCLEOTIDE SEQUENCE [LARGE SCALE GENOMIC DNA]</scope>
    <source>
        <strain evidence="1 2">120613-1</strain>
    </source>
</reference>
<evidence type="ECO:0000313" key="1">
    <source>
        <dbReference type="EMBL" id="RPA98221.1"/>
    </source>
</evidence>
<name>A0A3N4JN61_9PEZI</name>
<accession>A0A3N4JN61</accession>
<organism evidence="1 2">
    <name type="scientific">Choiromyces venosus 120613-1</name>
    <dbReference type="NCBI Taxonomy" id="1336337"/>
    <lineage>
        <taxon>Eukaryota</taxon>
        <taxon>Fungi</taxon>
        <taxon>Dikarya</taxon>
        <taxon>Ascomycota</taxon>
        <taxon>Pezizomycotina</taxon>
        <taxon>Pezizomycetes</taxon>
        <taxon>Pezizales</taxon>
        <taxon>Tuberaceae</taxon>
        <taxon>Choiromyces</taxon>
    </lineage>
</organism>
<sequence>MQRMQPNDFSRQRFMKDGVRMIGGGNVLETGLAAHHISQDDRNASQLGETLVKHHHNCIINTAHETLVKHLERWPNRYIFTIDLNVFCAGIMRHCLVSWRERSGRVFLWHVLLSLV</sequence>
<dbReference type="Proteomes" id="UP000276215">
    <property type="component" value="Unassembled WGS sequence"/>
</dbReference>
<keyword evidence="2" id="KW-1185">Reference proteome</keyword>
<proteinExistence type="predicted"/>
<gene>
    <name evidence="1" type="ORF">L873DRAFT_1046535</name>
</gene>
<evidence type="ECO:0000313" key="2">
    <source>
        <dbReference type="Proteomes" id="UP000276215"/>
    </source>
</evidence>